<dbReference type="Proteomes" id="UP001176429">
    <property type="component" value="Unassembled WGS sequence"/>
</dbReference>
<proteinExistence type="predicted"/>
<gene>
    <name evidence="1" type="ORF">Q5H93_14920</name>
</gene>
<sequence>MEVTRQLLTERAGKTGLCRIQLTFCWDGQRLPRDWDAQRKQCKAQHLPLQQQIYEAASRGGLPLPATSGPQCLFPILPSSI</sequence>
<evidence type="ECO:0000313" key="2">
    <source>
        <dbReference type="Proteomes" id="UP001176429"/>
    </source>
</evidence>
<dbReference type="RefSeq" id="WP_305007368.1">
    <property type="nucleotide sequence ID" value="NZ_JAUQSY010000009.1"/>
</dbReference>
<keyword evidence="2" id="KW-1185">Reference proteome</keyword>
<organism evidence="1 2">
    <name type="scientific">Hymenobacter aranciens</name>
    <dbReference type="NCBI Taxonomy" id="3063996"/>
    <lineage>
        <taxon>Bacteria</taxon>
        <taxon>Pseudomonadati</taxon>
        <taxon>Bacteroidota</taxon>
        <taxon>Cytophagia</taxon>
        <taxon>Cytophagales</taxon>
        <taxon>Hymenobacteraceae</taxon>
        <taxon>Hymenobacter</taxon>
    </lineage>
</organism>
<accession>A0ABT9BCN4</accession>
<evidence type="ECO:0008006" key="3">
    <source>
        <dbReference type="Google" id="ProtNLM"/>
    </source>
</evidence>
<protein>
    <recommendedName>
        <fullName evidence="3">Arm DNA-binding domain-containing protein</fullName>
    </recommendedName>
</protein>
<reference evidence="1" key="1">
    <citation type="submission" date="2023-07" db="EMBL/GenBank/DDBJ databases">
        <authorList>
            <person name="Kim M.K."/>
        </authorList>
    </citation>
    <scope>NUCLEOTIDE SEQUENCE</scope>
    <source>
        <strain evidence="1">ASUV-10-1</strain>
    </source>
</reference>
<name>A0ABT9BCN4_9BACT</name>
<comment type="caution">
    <text evidence="1">The sequence shown here is derived from an EMBL/GenBank/DDBJ whole genome shotgun (WGS) entry which is preliminary data.</text>
</comment>
<dbReference type="EMBL" id="JAUQSY010000009">
    <property type="protein sequence ID" value="MDO7876034.1"/>
    <property type="molecule type" value="Genomic_DNA"/>
</dbReference>
<evidence type="ECO:0000313" key="1">
    <source>
        <dbReference type="EMBL" id="MDO7876034.1"/>
    </source>
</evidence>